<organism evidence="7 8">
    <name type="scientific">Malassezia sympodialis (strain ATCC 42132)</name>
    <name type="common">Atopic eczema-associated yeast</name>
    <dbReference type="NCBI Taxonomy" id="1230383"/>
    <lineage>
        <taxon>Eukaryota</taxon>
        <taxon>Fungi</taxon>
        <taxon>Dikarya</taxon>
        <taxon>Basidiomycota</taxon>
        <taxon>Ustilaginomycotina</taxon>
        <taxon>Malasseziomycetes</taxon>
        <taxon>Malasseziales</taxon>
        <taxon>Malasseziaceae</taxon>
        <taxon>Malassezia</taxon>
    </lineage>
</organism>
<keyword evidence="4" id="KW-0067">ATP-binding</keyword>
<dbReference type="CDD" id="cd18020">
    <property type="entry name" value="DEXHc_ASCC3_1"/>
    <property type="match status" value="1"/>
</dbReference>
<dbReference type="FunFam" id="3.40.50.300:FF:000102">
    <property type="entry name" value="RNA helicase, activating signal cointegrator 1"/>
    <property type="match status" value="1"/>
</dbReference>
<dbReference type="GO" id="GO:0003676">
    <property type="term" value="F:nucleic acid binding"/>
    <property type="evidence" value="ECO:0007669"/>
    <property type="project" value="InterPro"/>
</dbReference>
<dbReference type="InterPro" id="IPR027417">
    <property type="entry name" value="P-loop_NTPase"/>
</dbReference>
<evidence type="ECO:0000256" key="4">
    <source>
        <dbReference type="ARBA" id="ARBA00022840"/>
    </source>
</evidence>
<dbReference type="Pfam" id="PF02889">
    <property type="entry name" value="Sec63"/>
    <property type="match status" value="1"/>
</dbReference>
<dbReference type="InterPro" id="IPR014001">
    <property type="entry name" value="Helicase_ATP-bd"/>
</dbReference>
<protein>
    <submittedName>
        <fullName evidence="7">Similar to S.cerevisiae protein SLH1 (Putative RNA helicase related to Ski2p)</fullName>
    </submittedName>
</protein>
<dbReference type="GO" id="GO:0016787">
    <property type="term" value="F:hydrolase activity"/>
    <property type="evidence" value="ECO:0007669"/>
    <property type="project" value="UniProtKB-KW"/>
</dbReference>
<dbReference type="PROSITE" id="PS51194">
    <property type="entry name" value="HELICASE_CTER"/>
    <property type="match status" value="1"/>
</dbReference>
<dbReference type="VEuPathDB" id="FungiDB:MSYG_2888"/>
<dbReference type="SUPFAM" id="SSF158702">
    <property type="entry name" value="Sec63 N-terminal domain-like"/>
    <property type="match status" value="1"/>
</dbReference>
<dbReference type="CDD" id="cd18795">
    <property type="entry name" value="SF2_C_Ski2"/>
    <property type="match status" value="1"/>
</dbReference>
<dbReference type="PANTHER" id="PTHR47961">
    <property type="entry name" value="DNA POLYMERASE THETA, PUTATIVE (AFU_ORTHOLOGUE AFUA_1G05260)-RELATED"/>
    <property type="match status" value="1"/>
</dbReference>
<evidence type="ECO:0000256" key="1">
    <source>
        <dbReference type="ARBA" id="ARBA00022741"/>
    </source>
</evidence>
<dbReference type="InterPro" id="IPR057842">
    <property type="entry name" value="WH_MER3"/>
</dbReference>
<reference evidence="8" key="1">
    <citation type="journal article" date="2017" name="Nucleic Acids Res.">
        <title>Proteogenomics produces comprehensive and highly accurate protein-coding gene annotation in a complete genome assembly of Malassezia sympodialis.</title>
        <authorList>
            <person name="Zhu Y."/>
            <person name="Engstroem P.G."/>
            <person name="Tellgren-Roth C."/>
            <person name="Baudo C.D."/>
            <person name="Kennell J.C."/>
            <person name="Sun S."/>
            <person name="Billmyre R.B."/>
            <person name="Schroeder M.S."/>
            <person name="Andersson A."/>
            <person name="Holm T."/>
            <person name="Sigurgeirsson B."/>
            <person name="Wu G."/>
            <person name="Sankaranarayanan S.R."/>
            <person name="Siddharthan R."/>
            <person name="Sanyal K."/>
            <person name="Lundeberg J."/>
            <person name="Nystedt B."/>
            <person name="Boekhout T."/>
            <person name="Dawson T.L. Jr."/>
            <person name="Heitman J."/>
            <person name="Scheynius A."/>
            <person name="Lehtioe J."/>
        </authorList>
    </citation>
    <scope>NUCLEOTIDE SEQUENCE [LARGE SCALE GENOMIC DNA]</scope>
    <source>
        <strain evidence="8">ATCC 42132</strain>
    </source>
</reference>
<feature type="domain" description="Helicase ATP-binding" evidence="5">
    <location>
        <begin position="250"/>
        <end position="437"/>
    </location>
</feature>
<dbReference type="Proteomes" id="UP000186303">
    <property type="component" value="Chromosome 4"/>
</dbReference>
<evidence type="ECO:0000256" key="3">
    <source>
        <dbReference type="ARBA" id="ARBA00022806"/>
    </source>
</evidence>
<dbReference type="PANTHER" id="PTHR47961:SF13">
    <property type="entry name" value="ACTIVATING SIGNAL COINTEGRATOR 1 COMPLEX SUBUNIT 3"/>
    <property type="match status" value="1"/>
</dbReference>
<dbReference type="InterPro" id="IPR036390">
    <property type="entry name" value="WH_DNA-bd_sf"/>
</dbReference>
<gene>
    <name evidence="7" type="ORF">MSYG_2888</name>
</gene>
<keyword evidence="1" id="KW-0547">Nucleotide-binding</keyword>
<proteinExistence type="predicted"/>
<dbReference type="Pfam" id="PF23445">
    <property type="entry name" value="WHD_SNRNP200"/>
    <property type="match status" value="1"/>
</dbReference>
<evidence type="ECO:0000259" key="6">
    <source>
        <dbReference type="PROSITE" id="PS51194"/>
    </source>
</evidence>
<keyword evidence="2" id="KW-0378">Hydrolase</keyword>
<evidence type="ECO:0000313" key="7">
    <source>
        <dbReference type="EMBL" id="SHO78541.1"/>
    </source>
</evidence>
<dbReference type="STRING" id="1230383.A0A1M8A829"/>
<accession>A0A1M8A829</accession>
<dbReference type="Gene3D" id="1.10.3380.10">
    <property type="entry name" value="Sec63 N-terminal domain-like domain"/>
    <property type="match status" value="1"/>
</dbReference>
<dbReference type="GO" id="GO:0005524">
    <property type="term" value="F:ATP binding"/>
    <property type="evidence" value="ECO:0007669"/>
    <property type="project" value="UniProtKB-KW"/>
</dbReference>
<dbReference type="SMART" id="SM00973">
    <property type="entry name" value="Sec63"/>
    <property type="match status" value="1"/>
</dbReference>
<dbReference type="Gene3D" id="3.40.50.300">
    <property type="entry name" value="P-loop containing nucleotide triphosphate hydrolases"/>
    <property type="match status" value="4"/>
</dbReference>
<dbReference type="FunFam" id="1.10.10.10:FF:000024">
    <property type="entry name" value="U5 small nuclear ribonucleoprotein helicase"/>
    <property type="match status" value="1"/>
</dbReference>
<dbReference type="InterPro" id="IPR036388">
    <property type="entry name" value="WH-like_DNA-bd_sf"/>
</dbReference>
<dbReference type="OMA" id="SKFEDIG"/>
<dbReference type="Pfam" id="PF00271">
    <property type="entry name" value="Helicase_C"/>
    <property type="match status" value="1"/>
</dbReference>
<dbReference type="Gene3D" id="2.60.40.150">
    <property type="entry name" value="C2 domain"/>
    <property type="match status" value="1"/>
</dbReference>
<dbReference type="InterPro" id="IPR035892">
    <property type="entry name" value="C2_domain_sf"/>
</dbReference>
<feature type="domain" description="Helicase C-terminal" evidence="6">
    <location>
        <begin position="473"/>
        <end position="681"/>
    </location>
</feature>
<dbReference type="GO" id="GO:0004386">
    <property type="term" value="F:helicase activity"/>
    <property type="evidence" value="ECO:0007669"/>
    <property type="project" value="UniProtKB-KW"/>
</dbReference>
<keyword evidence="3 7" id="KW-0347">Helicase</keyword>
<dbReference type="SMART" id="SM00487">
    <property type="entry name" value="DEXDc"/>
    <property type="match status" value="1"/>
</dbReference>
<name>A0A1M8A829_MALS4</name>
<dbReference type="PROSITE" id="PS51192">
    <property type="entry name" value="HELICASE_ATP_BIND_1"/>
    <property type="match status" value="1"/>
</dbReference>
<dbReference type="OrthoDB" id="5575at2759"/>
<sequence>MSGDPRRYVSALVEGECPPLEPLDASLASLAAAAPPPSAAPQRVPSHIWAQLARLATPAEPQAADSGAAAVLLRHLDAGTLDAGEKDRIVHAVVDVLQPSGPFDADTAASALAELLGFEHLELAMALLAKPSGTAAKLRRHLAQRAQGVGSAKEPLALLPSSDEAEMYPNVYSSGEHGSILTAFGTRYALPVGTTRVHESYYEEVTIPRSQPLPFRTNERLITLDEMDVLCRGAFHQYQTLNRLQSAVYPMAYKTNENLLVCAPTGAGKTDVAMLSILQCVRRHARIDGERIHVDRNAFKMVYVAPMKALVAEVVAKFSKRLRFLGLQVRELTGDMQLTRKEMAETQMIVTTPEKWDVVTRKPTGDGELALSVRLLIMDEVHLLHEERGAVIETIVARTQRLVESTQSMIRIVGLSATLPNYVDVADFLGVNRYRGMFYFGPSFRPVPLEQHFIGVRGKHGSSLARTHLDRIAYEKVWELVRDGHPVMVFVHTRKDTVKTAQALLELGRDDDISSLLTDGRDPTRFEKQVGQSRNKELRELYQHGIGIHHAGMLRSDRDLSEQLFAAGATRVLCCTATLAWGVNLPAYAVLIKGTDVYDAEQGKMVDLGILDVLQIFGRAGRPQFEDVGVSFICTSSEKLSHYIDLITSSHPIESTFLRGIVDALNAEVALGSVSSVDDGVSWLGFTYLFTRLKKAPLIYGLDAHDLLSDPALLQRRKHWIMHAANILVQHGMATMDAQTGALHPTNVGRIASRYYLSYKTIEIFHERLRNGLREADALDLMSRASDFAQVALRESEEAELTRLLEQVPCEVGGGVATAPGKVNILLQAHVSYLPMDDFALISDARYVAQNAGRILLALFDLSLDRGYGVSAASFLQLAKAVDRRVWPFEHPMKQCTHLSPDILHKIATYADELEVSQIRALPLGPLADLLRANERIAKLVHEAAERFPAMGLRVAVRPMPGSFVCLQVRLQPAFIWDDRLHGTSLPLIVWIEDAAQRVVFSDRIMIRPPSARSESYEWEVQVPLSSPVTRPAAEEAYSVVWSSLHWLAAEGRVDVTLDTVACPPPTPLTPLFDVPLLQLQTLSESAMTTALREARGLSTLNAMQTQVLHTLAHTRSSVLLCAPHGTGKTTVALFAVGRALAQGAVVWVAPDDARATLAVRLGRELAPWLGIEVRTQITRSAEPAWYVVTARDALAFGAQHGWASVAPSLVVLSHLHQLDTTYELAVMHLRRTAPMARVVATALSLSTAHSLAQWLQVPLHTTFVWDPRDSPYPVATSFATVDVPYSDTLVKAYAKPALDKMLAHGGPALLFAPTRAQCFTAAQELVARMATAGIAMPVDTENTAHRWKNAELANLVRQGIAVWHPGLAPGDRAALEQMMEAGLLRAILCPHDADVPFRVPLVIVLGTQYTEHGSRSVKQMTTEHLLSLQRCAVRPNDTNGDMLILCQQVHAPTLERLLWTPLAVESPLHDSPDLAESLLVELQAHRVASVSDIVTWLRASYLAVRMRANPVYYDIDGENDRTDPSSALSHLADALVRRAVHLGVLRHDEYGLRVSSLGHSLAPGSLVRLQAISDMAHHSRALPDATKRVLDAWTATGEAQCLEACCAKTMLEVVEFPRAESHAETPLKPRLWARLLLAQWLTSQLGGRSLADLDAVVRQEAGSEASAFISLQREALLRELMSGPGTLP</sequence>
<dbReference type="SMART" id="SM00490">
    <property type="entry name" value="HELICc"/>
    <property type="match status" value="1"/>
</dbReference>
<dbReference type="InterPro" id="IPR050474">
    <property type="entry name" value="Hel308_SKI2-like"/>
</dbReference>
<keyword evidence="8" id="KW-1185">Reference proteome</keyword>
<evidence type="ECO:0000256" key="2">
    <source>
        <dbReference type="ARBA" id="ARBA00022801"/>
    </source>
</evidence>
<evidence type="ECO:0000259" key="5">
    <source>
        <dbReference type="PROSITE" id="PS51192"/>
    </source>
</evidence>
<dbReference type="InterPro" id="IPR001650">
    <property type="entry name" value="Helicase_C-like"/>
</dbReference>
<dbReference type="InterPro" id="IPR011545">
    <property type="entry name" value="DEAD/DEAH_box_helicase_dom"/>
</dbReference>
<dbReference type="SUPFAM" id="SSF52540">
    <property type="entry name" value="P-loop containing nucleoside triphosphate hydrolases"/>
    <property type="match status" value="3"/>
</dbReference>
<evidence type="ECO:0000313" key="8">
    <source>
        <dbReference type="Proteomes" id="UP000186303"/>
    </source>
</evidence>
<dbReference type="SUPFAM" id="SSF46785">
    <property type="entry name" value="Winged helix' DNA-binding domain"/>
    <property type="match status" value="1"/>
</dbReference>
<dbReference type="InterPro" id="IPR004179">
    <property type="entry name" value="Sec63-dom"/>
</dbReference>
<dbReference type="EMBL" id="LT671824">
    <property type="protein sequence ID" value="SHO78541.1"/>
    <property type="molecule type" value="Genomic_DNA"/>
</dbReference>
<dbReference type="Pfam" id="PF00270">
    <property type="entry name" value="DEAD"/>
    <property type="match status" value="1"/>
</dbReference>
<dbReference type="Gene3D" id="1.10.10.10">
    <property type="entry name" value="Winged helix-like DNA-binding domain superfamily/Winged helix DNA-binding domain"/>
    <property type="match status" value="2"/>
</dbReference>